<dbReference type="EMBL" id="KQ086054">
    <property type="protein sequence ID" value="KLO09483.1"/>
    <property type="molecule type" value="Genomic_DNA"/>
</dbReference>
<sequence length="456" mass="48295">MNTARPTLSTTSTDEYPYSAPDFGGDAAHPSEIKTGHGAVKSTGVRVSNGNDDGLLRSVVDGYKAPSTPSDLPPHIPTPPELVNRQLGHSKQTSDNVKDSNNTSSSKSKSQLSIPPPSDIAAHQKKGEVDMGYIEKVGSTAMQSEQEKSNTDLGIGGVNKSRTSDSANVDTPQPNSNAAASRTSTTDQSATNINDASQRGSSGKPQKGEPGYEEPHEEERGAARGEGVPPSSHSNLAQDKEQDAADENGEGGEGQKGQNDEMYPEQRHAGKLEGVGPEYGAANRVTLSDRLQGVKEKVKGTILRKPEVKERGQERMTGELKKKEKEEADKASPFGNAPDDKSEEKGGDDAGNEADNDDNNAPQGNTDSSTTPSTEQKKDASRSRVGDESSNTLNDPQDRKDANEQQDAEAGLSEVPHAHPTEKGKVEQAANVDPEGSTNNEVEQKAHDNATTGQVN</sequence>
<organism evidence="2 3">
    <name type="scientific">Schizopora paradoxa</name>
    <dbReference type="NCBI Taxonomy" id="27342"/>
    <lineage>
        <taxon>Eukaryota</taxon>
        <taxon>Fungi</taxon>
        <taxon>Dikarya</taxon>
        <taxon>Basidiomycota</taxon>
        <taxon>Agaricomycotina</taxon>
        <taxon>Agaricomycetes</taxon>
        <taxon>Hymenochaetales</taxon>
        <taxon>Schizoporaceae</taxon>
        <taxon>Schizopora</taxon>
    </lineage>
</organism>
<name>A0A0H2RJ80_9AGAM</name>
<feature type="compositionally biased region" description="Basic and acidic residues" evidence="1">
    <location>
        <begin position="338"/>
        <end position="348"/>
    </location>
</feature>
<evidence type="ECO:0000313" key="2">
    <source>
        <dbReference type="EMBL" id="KLO09483.1"/>
    </source>
</evidence>
<dbReference type="Proteomes" id="UP000053477">
    <property type="component" value="Unassembled WGS sequence"/>
</dbReference>
<feature type="compositionally biased region" description="Low complexity" evidence="1">
    <location>
        <begin position="93"/>
        <end position="110"/>
    </location>
</feature>
<dbReference type="OrthoDB" id="2500073at2759"/>
<feature type="compositionally biased region" description="Polar residues" evidence="1">
    <location>
        <begin position="1"/>
        <end position="14"/>
    </location>
</feature>
<proteinExistence type="predicted"/>
<feature type="region of interest" description="Disordered" evidence="1">
    <location>
        <begin position="1"/>
        <end position="456"/>
    </location>
</feature>
<feature type="compositionally biased region" description="Basic and acidic residues" evidence="1">
    <location>
        <begin position="213"/>
        <end position="223"/>
    </location>
</feature>
<accession>A0A0H2RJ80</accession>
<dbReference type="STRING" id="27342.A0A0H2RJ80"/>
<gene>
    <name evidence="2" type="ORF">SCHPADRAFT_893067</name>
</gene>
<dbReference type="AlphaFoldDB" id="A0A0H2RJ80"/>
<protein>
    <submittedName>
        <fullName evidence="2">Uncharacterized protein</fullName>
    </submittedName>
</protein>
<feature type="compositionally biased region" description="Basic and acidic residues" evidence="1">
    <location>
        <begin position="292"/>
        <end position="330"/>
    </location>
</feature>
<keyword evidence="3" id="KW-1185">Reference proteome</keyword>
<feature type="compositionally biased region" description="Pro residues" evidence="1">
    <location>
        <begin position="71"/>
        <end position="80"/>
    </location>
</feature>
<feature type="compositionally biased region" description="Basic and acidic residues" evidence="1">
    <location>
        <begin position="416"/>
        <end position="426"/>
    </location>
</feature>
<feature type="compositionally biased region" description="Polar residues" evidence="1">
    <location>
        <begin position="160"/>
        <end position="204"/>
    </location>
</feature>
<feature type="compositionally biased region" description="Basic and acidic residues" evidence="1">
    <location>
        <begin position="375"/>
        <end position="387"/>
    </location>
</feature>
<feature type="compositionally biased region" description="Polar residues" evidence="1">
    <location>
        <begin position="362"/>
        <end position="374"/>
    </location>
</feature>
<evidence type="ECO:0000313" key="3">
    <source>
        <dbReference type="Proteomes" id="UP000053477"/>
    </source>
</evidence>
<evidence type="ECO:0000256" key="1">
    <source>
        <dbReference type="SAM" id="MobiDB-lite"/>
    </source>
</evidence>
<dbReference type="InParanoid" id="A0A0H2RJ80"/>
<reference evidence="2 3" key="1">
    <citation type="submission" date="2015-04" db="EMBL/GenBank/DDBJ databases">
        <title>Complete genome sequence of Schizopora paradoxa KUC8140, a cosmopolitan wood degrader in East Asia.</title>
        <authorList>
            <consortium name="DOE Joint Genome Institute"/>
            <person name="Min B."/>
            <person name="Park H."/>
            <person name="Jang Y."/>
            <person name="Kim J.-J."/>
            <person name="Kim K.H."/>
            <person name="Pangilinan J."/>
            <person name="Lipzen A."/>
            <person name="Riley R."/>
            <person name="Grigoriev I.V."/>
            <person name="Spatafora J.W."/>
            <person name="Choi I.-G."/>
        </authorList>
    </citation>
    <scope>NUCLEOTIDE SEQUENCE [LARGE SCALE GENOMIC DNA]</scope>
    <source>
        <strain evidence="2 3">KUC8140</strain>
    </source>
</reference>